<feature type="transmembrane region" description="Helical" evidence="2">
    <location>
        <begin position="229"/>
        <end position="253"/>
    </location>
</feature>
<dbReference type="Proteomes" id="UP000799291">
    <property type="component" value="Unassembled WGS sequence"/>
</dbReference>
<dbReference type="InterPro" id="IPR046529">
    <property type="entry name" value="DUF6594"/>
</dbReference>
<keyword evidence="2" id="KW-0472">Membrane</keyword>
<keyword evidence="2" id="KW-0812">Transmembrane</keyword>
<feature type="region of interest" description="Disordered" evidence="1">
    <location>
        <begin position="1"/>
        <end position="23"/>
    </location>
</feature>
<keyword evidence="2" id="KW-1133">Transmembrane helix</keyword>
<evidence type="ECO:0000313" key="5">
    <source>
        <dbReference type="Proteomes" id="UP000799291"/>
    </source>
</evidence>
<protein>
    <recommendedName>
        <fullName evidence="3">DUF6594 domain-containing protein</fullName>
    </recommendedName>
</protein>
<dbReference type="Pfam" id="PF20237">
    <property type="entry name" value="DUF6594"/>
    <property type="match status" value="1"/>
</dbReference>
<evidence type="ECO:0000313" key="4">
    <source>
        <dbReference type="EMBL" id="KAF2682479.1"/>
    </source>
</evidence>
<gene>
    <name evidence="4" type="ORF">K458DRAFT_405739</name>
</gene>
<accession>A0A6G1IX69</accession>
<keyword evidence="5" id="KW-1185">Reference proteome</keyword>
<reference evidence="4" key="1">
    <citation type="journal article" date="2020" name="Stud. Mycol.">
        <title>101 Dothideomycetes genomes: a test case for predicting lifestyles and emergence of pathogens.</title>
        <authorList>
            <person name="Haridas S."/>
            <person name="Albert R."/>
            <person name="Binder M."/>
            <person name="Bloem J."/>
            <person name="Labutti K."/>
            <person name="Salamov A."/>
            <person name="Andreopoulos B."/>
            <person name="Baker S."/>
            <person name="Barry K."/>
            <person name="Bills G."/>
            <person name="Bluhm B."/>
            <person name="Cannon C."/>
            <person name="Castanera R."/>
            <person name="Culley D."/>
            <person name="Daum C."/>
            <person name="Ezra D."/>
            <person name="Gonzalez J."/>
            <person name="Henrissat B."/>
            <person name="Kuo A."/>
            <person name="Liang C."/>
            <person name="Lipzen A."/>
            <person name="Lutzoni F."/>
            <person name="Magnuson J."/>
            <person name="Mondo S."/>
            <person name="Nolan M."/>
            <person name="Ohm R."/>
            <person name="Pangilinan J."/>
            <person name="Park H.-J."/>
            <person name="Ramirez L."/>
            <person name="Alfaro M."/>
            <person name="Sun H."/>
            <person name="Tritt A."/>
            <person name="Yoshinaga Y."/>
            <person name="Zwiers L.-H."/>
            <person name="Turgeon B."/>
            <person name="Goodwin S."/>
            <person name="Spatafora J."/>
            <person name="Crous P."/>
            <person name="Grigoriev I."/>
        </authorList>
    </citation>
    <scope>NUCLEOTIDE SEQUENCE</scope>
    <source>
        <strain evidence="4">CBS 122367</strain>
    </source>
</reference>
<sequence>MAEAAGPSIGGSETSPHMCSDRQPSRADVVLSLIDYEDLFADIDKHPEGDVRHRFLRARTKRARYVESLVFVWENKVATLEQDQKAGKEDANGEGFMNRYETAMDRLDEALSRYSRVNEEDSKAVNAPVVEPYFMDNVHRWFMEKSGRGIRAPNGTMRSTYGSFGDPVSQEYMALCDWNKDFFHTLILNKLMIPFNEHIFTPIQTSYNSLLGRNLDHHTPGMSGRTLDVLVTTSECALAVCCFAASVTLLYNLETTKTRMVAAPFASFACVAPVVFLSKDAKIIYTLMAG</sequence>
<dbReference type="OrthoDB" id="3795611at2759"/>
<dbReference type="AlphaFoldDB" id="A0A6G1IX69"/>
<feature type="domain" description="DUF6594" evidence="3">
    <location>
        <begin position="36"/>
        <end position="280"/>
    </location>
</feature>
<proteinExistence type="predicted"/>
<organism evidence="4 5">
    <name type="scientific">Lentithecium fluviatile CBS 122367</name>
    <dbReference type="NCBI Taxonomy" id="1168545"/>
    <lineage>
        <taxon>Eukaryota</taxon>
        <taxon>Fungi</taxon>
        <taxon>Dikarya</taxon>
        <taxon>Ascomycota</taxon>
        <taxon>Pezizomycotina</taxon>
        <taxon>Dothideomycetes</taxon>
        <taxon>Pleosporomycetidae</taxon>
        <taxon>Pleosporales</taxon>
        <taxon>Massarineae</taxon>
        <taxon>Lentitheciaceae</taxon>
        <taxon>Lentithecium</taxon>
    </lineage>
</organism>
<evidence type="ECO:0000256" key="2">
    <source>
        <dbReference type="SAM" id="Phobius"/>
    </source>
</evidence>
<evidence type="ECO:0000259" key="3">
    <source>
        <dbReference type="Pfam" id="PF20237"/>
    </source>
</evidence>
<evidence type="ECO:0000256" key="1">
    <source>
        <dbReference type="SAM" id="MobiDB-lite"/>
    </source>
</evidence>
<dbReference type="EMBL" id="MU005587">
    <property type="protein sequence ID" value="KAF2682479.1"/>
    <property type="molecule type" value="Genomic_DNA"/>
</dbReference>
<name>A0A6G1IX69_9PLEO</name>
<feature type="transmembrane region" description="Helical" evidence="2">
    <location>
        <begin position="259"/>
        <end position="278"/>
    </location>
</feature>